<proteinExistence type="predicted"/>
<organism evidence="1 2">
    <name type="scientific">Streptomyces parvus</name>
    <dbReference type="NCBI Taxonomy" id="66428"/>
    <lineage>
        <taxon>Bacteria</taxon>
        <taxon>Bacillati</taxon>
        <taxon>Actinomycetota</taxon>
        <taxon>Actinomycetes</taxon>
        <taxon>Kitasatosporales</taxon>
        <taxon>Streptomycetaceae</taxon>
        <taxon>Streptomyces</taxon>
    </lineage>
</organism>
<reference evidence="1 2" key="1">
    <citation type="submission" date="2020-01" db="EMBL/GenBank/DDBJ databases">
        <title>Insect and environment-associated Actinomycetes.</title>
        <authorList>
            <person name="Currrie C."/>
            <person name="Chevrette M."/>
            <person name="Carlson C."/>
            <person name="Stubbendieck R."/>
            <person name="Wendt-Pienkowski E."/>
        </authorList>
    </citation>
    <scope>NUCLEOTIDE SEQUENCE [LARGE SCALE GENOMIC DNA]</scope>
    <source>
        <strain evidence="1 2">SID7590</strain>
    </source>
</reference>
<dbReference type="EMBL" id="JAAGMP010000348">
    <property type="protein sequence ID" value="NEC18076.1"/>
    <property type="molecule type" value="Genomic_DNA"/>
</dbReference>
<protein>
    <submittedName>
        <fullName evidence="1">Sugar transferase</fullName>
    </submittedName>
</protein>
<comment type="caution">
    <text evidence="1">The sequence shown here is derived from an EMBL/GenBank/DDBJ whole genome shotgun (WGS) entry which is preliminary data.</text>
</comment>
<evidence type="ECO:0000313" key="2">
    <source>
        <dbReference type="Proteomes" id="UP000469670"/>
    </source>
</evidence>
<dbReference type="Proteomes" id="UP000469670">
    <property type="component" value="Unassembled WGS sequence"/>
</dbReference>
<name>A0A7K3RS73_9ACTN</name>
<sequence>MGLRGAPRPRTAASRNRTAALEQLWRAPTAQRDPVGPVPVRRKPARGPVLAALTDLLGLAGPAWLLLRAG</sequence>
<keyword evidence="1" id="KW-0808">Transferase</keyword>
<dbReference type="GO" id="GO:0016740">
    <property type="term" value="F:transferase activity"/>
    <property type="evidence" value="ECO:0007669"/>
    <property type="project" value="UniProtKB-KW"/>
</dbReference>
<accession>A0A7K3RS73</accession>
<gene>
    <name evidence="1" type="ORF">G3I50_07330</name>
</gene>
<dbReference type="AlphaFoldDB" id="A0A7K3RS73"/>
<evidence type="ECO:0000313" key="1">
    <source>
        <dbReference type="EMBL" id="NEC18076.1"/>
    </source>
</evidence>
<feature type="non-terminal residue" evidence="1">
    <location>
        <position position="70"/>
    </location>
</feature>